<feature type="compositionally biased region" description="Basic residues" evidence="2">
    <location>
        <begin position="14"/>
        <end position="26"/>
    </location>
</feature>
<dbReference type="OMA" id="CDVEANL"/>
<feature type="region of interest" description="Disordered" evidence="2">
    <location>
        <begin position="1"/>
        <end position="106"/>
    </location>
</feature>
<feature type="coiled-coil region" evidence="1">
    <location>
        <begin position="1658"/>
        <end position="1800"/>
    </location>
</feature>
<feature type="coiled-coil region" evidence="1">
    <location>
        <begin position="2457"/>
        <end position="2498"/>
    </location>
</feature>
<dbReference type="EMBL" id="CM010721">
    <property type="protein sequence ID" value="RZC70731.1"/>
    <property type="molecule type" value="Genomic_DNA"/>
</dbReference>
<feature type="coiled-coil region" evidence="1">
    <location>
        <begin position="1059"/>
        <end position="1090"/>
    </location>
</feature>
<feature type="coiled-coil region" evidence="1">
    <location>
        <begin position="556"/>
        <end position="590"/>
    </location>
</feature>
<dbReference type="Proteomes" id="UP000316621">
    <property type="component" value="Chromosome 7"/>
</dbReference>
<reference evidence="3 4" key="1">
    <citation type="journal article" date="2018" name="Science">
        <title>The opium poppy genome and morphinan production.</title>
        <authorList>
            <person name="Guo L."/>
            <person name="Winzer T."/>
            <person name="Yang X."/>
            <person name="Li Y."/>
            <person name="Ning Z."/>
            <person name="He Z."/>
            <person name="Teodor R."/>
            <person name="Lu Y."/>
            <person name="Bowser T.A."/>
            <person name="Graham I.A."/>
            <person name="Ye K."/>
        </authorList>
    </citation>
    <scope>NUCLEOTIDE SEQUENCE [LARGE SCALE GENOMIC DNA]</scope>
    <source>
        <strain evidence="4">cv. HN1</strain>
        <tissue evidence="3">Leaves</tissue>
    </source>
</reference>
<feature type="compositionally biased region" description="Polar residues" evidence="2">
    <location>
        <begin position="228"/>
        <end position="242"/>
    </location>
</feature>
<feature type="region of interest" description="Disordered" evidence="2">
    <location>
        <begin position="124"/>
        <end position="260"/>
    </location>
</feature>
<dbReference type="STRING" id="3469.A0A4Y7KEY9"/>
<gene>
    <name evidence="3" type="ORF">C5167_033878</name>
</gene>
<accession>A0A4Y7KEY9</accession>
<feature type="compositionally biased region" description="Basic and acidic residues" evidence="2">
    <location>
        <begin position="36"/>
        <end position="54"/>
    </location>
</feature>
<dbReference type="PANTHER" id="PTHR43939:SF50">
    <property type="entry name" value="NUCLEOPORIN"/>
    <property type="match status" value="1"/>
</dbReference>
<feature type="region of interest" description="Disordered" evidence="2">
    <location>
        <begin position="597"/>
        <end position="620"/>
    </location>
</feature>
<sequence>MDKNKKQADMLAAGRKKLQQYRKKKDTKGSSSSSKTDNKKEADLPTSKAKDKNQSKQASTAKLDSVDSSTTNSVENSVPVDHSVSEVDTSVPSETTLPRDGESGNVDVEIAQGRLQESSAVAVDVGGGLPSDSDLAQEFGKKNQEAEGSGSTQYDGGTGEKGHDTLQDGDSIQVGVVMSEENISGQSLAGVSHDRETIGESKRDHADGSSLQSDATHREEGTLDMTASAETTIETGRTQGINLTDDPDLPPGNAGSDLSYLENPEFADALEHDPVHESKADIELEGAVGFPQEDVIVVSKSLDKSLEAETEVLSGRRTTCFLSDAGSVDLYQLAEVLGELKEEDYRLLFSLGPSTFKAELKIALLTQDGFADSMEQLKEQLYVSNVAKDFLSLQLAEQNDLQMEFDAQNDQLQNEVSNLRCLLSESVESRKTLSEELGQCRTELQAVSAGKEDLETQFLIAKSEVEEISFRSTELQSKLERSNEELTNVSVELAQCKDLLEALQTENSTLNGNLISVADERMMLEEGKEYLVHENEKLSTQLIEHQEHFAAECAKHVQLEIDLKEAMLHIEQLTEENIVLSSNLDIHRAKVEEIESDNVRTSSRARDVTDPQESTHVPTLVPSGAVNDACSHQSTERCEEEVTFGLVADSTTLKGTDEPALQHIETEDVDNSADLDALNIQFEGAKTILQKLEKAIEGMQSRSVSLSRSSSKVPAPGVSKLIQAFEKSKAQHDDIEAESLQVAEDEQPAFKSAKEQTRLLRALLAELDQNSKKANELFREEQKGRKTASLALSELEDLYGASKRYSDHMEAKNNKLVNKLAEYESRIEELLTHLHGIEQNADTKRDVILNQVEIMQKEVADKADALEKEWNSTVATVSDMVDKLDACTGSQLTSTGLAGSSLDVVSRVIASVNAATEVIADLHKKLEAAYKDHEETRRSYEDLHQKLEASYKDHEATRSSSEDLDKKLEAAYMDNEAIRSSYEDLSEKFSDLNSKKELATGILQTIYDDLRELVISSLEDGIGNAADLEDKTPHDHLQHNNCKKLIERLGKLLEDRILLQSANKELVSAKDELESEKIKLESIKDELESTKYALEVELVNRKHDIEELAKKNIDVNPILKLVEDVEALLQMQDTEKDSEVSPVSRLESLVAFLIQNYTNASQQVSLLREELDSKVTELSELQGKLHQLSSLDSDHADETQTLKEKIKKMDEDLEAAHVELQTKGAELEQSENRVNSIREKLSIAVAKGKGLIVQRDSLKQSLSEMSTELERCSMELQLKESRLYDVQTKLKSYSEAGERVEALESELSYIRNSATALRESFLVKDSALQRIEEILEDIDLPEHFHPRDIVEKIEWLARSVAGNSLPATDWDQKSSGGGGSYSDAGFVVMENWKEDVQPTSNSGLDELRRNYEELQSKFYGLAEQNEMLEQSLMERNNLVQRWEEVLDRIDMPLQLRSVEPEDRIEWLGQALSEAHHDRDSLHQKIDNYEAYCDSLTSTLEESKRKVSDHEESLQGLAREKELLAEKLESLTLELERVSEKATQFELEKDRLLTEITELRETLVDNVEKKDGPHTEDYMNRFQVLISEALQEGSPEPEGADSCTKTDRLEGSLRKLIDNYMALSPRKHVLQDTDRDSGPEDTFGERSFEDVLNSKEKDTMLLKEQLEEALVNLAEVKEEKDKILEKYQSLIVEFESLGKRNDDLQVRFNQEEQKVGAAREKLNVAVRKGKALVQQRDSLKQNIDVLNTEVERLKGELNQREDGLVSYEQKIRDLSVYPEKVEALERESLFLKNRLAETEQNLLDSRQTLTRLCDVVNSVDVGDGSNVSDPVHKLERIGKVCYELQAAVASSENESKKSRRAAELLAAELNEVQERADNLQEDLAQAEAAFLDLANERDLVNNARVEALSRLDKFTTVRTEERKKELMEIMKLKTGIDQLKKGCFGFTDLLVNFFAMDSELLRTLGTGFQAFLQQDGTKVEHQLPFTAPCCVLSKNSVNEVKFPATGSLEELSDDSRVIEVFGIVGYGLQDCIREIDDLSERLYKHSMSSDQQAKGLFKVMESVYRDIGLQKDSFELMRSNISNLESAAKEKDANIISMRENFKLLYEACNNSILEIENCNAHIGGNGLPSGVRGVDLKLPISIDGRESVDKNAPFTEERIRTMADTLLLAVKELTSFELGTVENSQKELKTTISNLQNALQEKDVQGNQICTELVNQIKEAEAIANKYLIDLESSKTQVHNLEKQVEKLQREQIALESRLKELQDVETSSKELHDRINSLNGDITKKEQENEALMQALDKEESQMEELTNRNEELEKLLQQKNLALEHLEASRGKTMAKLSTTVSKFEELRQLSESLVSEVENLQSQVQSRDEEISFLRQEVTRCTSDVLATSHESSTRNSNEMHELFTWLNLLVSRLGVDLKFDDKEWNGQIQACKEVFEKEITSVVSEVEDLRVMAQSKEALLQVERTKVEELQHRREALESSLHEKELQLASLQGARGPGETPHMTSSEIVEVEPTINKRGVAGALVRKGNSDQVAIAIDMDQEASALIDDDDDKGKLSFHGFKSLTTSRIVPRFTRPVSDMVDGLWVSCDRALMRQPALRVGIILYCWDNPNGLFSTTWRIMISPKNPSGPYTYL</sequence>
<evidence type="ECO:0000256" key="2">
    <source>
        <dbReference type="SAM" id="MobiDB-lite"/>
    </source>
</evidence>
<name>A0A4Y7KEY9_PAPSO</name>
<feature type="compositionally biased region" description="Polar residues" evidence="2">
    <location>
        <begin position="86"/>
        <end position="96"/>
    </location>
</feature>
<feature type="coiled-coil region" evidence="1">
    <location>
        <begin position="1164"/>
        <end position="1275"/>
    </location>
</feature>
<feature type="coiled-coil region" evidence="1">
    <location>
        <begin position="1485"/>
        <end position="1561"/>
    </location>
</feature>
<evidence type="ECO:0000256" key="1">
    <source>
        <dbReference type="SAM" id="Coils"/>
    </source>
</evidence>
<feature type="compositionally biased region" description="Basic and acidic residues" evidence="2">
    <location>
        <begin position="192"/>
        <end position="207"/>
    </location>
</feature>
<keyword evidence="1" id="KW-0175">Coiled coil</keyword>
<feature type="compositionally biased region" description="Polar residues" evidence="2">
    <location>
        <begin position="55"/>
        <end position="76"/>
    </location>
</feature>
<feature type="coiled-coil region" evidence="1">
    <location>
        <begin position="472"/>
        <end position="513"/>
    </location>
</feature>
<organism evidence="3 4">
    <name type="scientific">Papaver somniferum</name>
    <name type="common">Opium poppy</name>
    <dbReference type="NCBI Taxonomy" id="3469"/>
    <lineage>
        <taxon>Eukaryota</taxon>
        <taxon>Viridiplantae</taxon>
        <taxon>Streptophyta</taxon>
        <taxon>Embryophyta</taxon>
        <taxon>Tracheophyta</taxon>
        <taxon>Spermatophyta</taxon>
        <taxon>Magnoliopsida</taxon>
        <taxon>Ranunculales</taxon>
        <taxon>Papaveraceae</taxon>
        <taxon>Papaveroideae</taxon>
        <taxon>Papaver</taxon>
    </lineage>
</organism>
<proteinExistence type="predicted"/>
<dbReference type="Gramene" id="RZC70731">
    <property type="protein sequence ID" value="RZC70731"/>
    <property type="gene ID" value="C5167_033878"/>
</dbReference>
<protein>
    <submittedName>
        <fullName evidence="3">Uncharacterized protein</fullName>
    </submittedName>
</protein>
<evidence type="ECO:0000313" key="3">
    <source>
        <dbReference type="EMBL" id="RZC70731.1"/>
    </source>
</evidence>
<feature type="coiled-coil region" evidence="1">
    <location>
        <begin position="675"/>
        <end position="709"/>
    </location>
</feature>
<feature type="coiled-coil region" evidence="1">
    <location>
        <begin position="806"/>
        <end position="869"/>
    </location>
</feature>
<feature type="coiled-coil region" evidence="1">
    <location>
        <begin position="1854"/>
        <end position="1895"/>
    </location>
</feature>
<feature type="coiled-coil region" evidence="1">
    <location>
        <begin position="2181"/>
        <end position="2380"/>
    </location>
</feature>
<feature type="coiled-coil region" evidence="1">
    <location>
        <begin position="1404"/>
        <end position="1441"/>
    </location>
</feature>
<keyword evidence="4" id="KW-1185">Reference proteome</keyword>
<dbReference type="PANTHER" id="PTHR43939">
    <property type="entry name" value="COILED-COIL DOMAIN-CONTAINING PROTEIN 158"/>
    <property type="match status" value="1"/>
</dbReference>
<evidence type="ECO:0000313" key="4">
    <source>
        <dbReference type="Proteomes" id="UP000316621"/>
    </source>
</evidence>
<feature type="coiled-coil region" evidence="1">
    <location>
        <begin position="923"/>
        <end position="957"/>
    </location>
</feature>